<dbReference type="Gene3D" id="3.80.10.10">
    <property type="entry name" value="Ribonuclease Inhibitor"/>
    <property type="match status" value="1"/>
</dbReference>
<keyword evidence="6" id="KW-0677">Repeat</keyword>
<dbReference type="AlphaFoldDB" id="A0A396HZM4"/>
<feature type="region of interest" description="Disordered" evidence="11">
    <location>
        <begin position="334"/>
        <end position="357"/>
    </location>
</feature>
<dbReference type="SUPFAM" id="SSF52058">
    <property type="entry name" value="L domain-like"/>
    <property type="match status" value="1"/>
</dbReference>
<reference evidence="14" key="1">
    <citation type="journal article" date="2018" name="Nat. Plants">
        <title>Whole-genome landscape of Medicago truncatula symbiotic genes.</title>
        <authorList>
            <person name="Pecrix Y."/>
            <person name="Staton S.E."/>
            <person name="Sallet E."/>
            <person name="Lelandais-Briere C."/>
            <person name="Moreau S."/>
            <person name="Carrere S."/>
            <person name="Blein T."/>
            <person name="Jardinaud M.F."/>
            <person name="Latrasse D."/>
            <person name="Zouine M."/>
            <person name="Zahm M."/>
            <person name="Kreplak J."/>
            <person name="Mayjonade B."/>
            <person name="Satge C."/>
            <person name="Perez M."/>
            <person name="Cauet S."/>
            <person name="Marande W."/>
            <person name="Chantry-Darmon C."/>
            <person name="Lopez-Roques C."/>
            <person name="Bouchez O."/>
            <person name="Berard A."/>
            <person name="Debelle F."/>
            <person name="Munos S."/>
            <person name="Bendahmane A."/>
            <person name="Berges H."/>
            <person name="Niebel A."/>
            <person name="Buitink J."/>
            <person name="Frugier F."/>
            <person name="Benhamed M."/>
            <person name="Crespi M."/>
            <person name="Gouzy J."/>
            <person name="Gamas P."/>
        </authorList>
    </citation>
    <scope>NUCLEOTIDE SEQUENCE [LARGE SCALE GENOMIC DNA]</scope>
    <source>
        <strain evidence="14">cv. Jemalong A17</strain>
    </source>
</reference>
<dbReference type="Proteomes" id="UP000265566">
    <property type="component" value="Chromosome 5"/>
</dbReference>
<gene>
    <name evidence="13" type="ORF">MtrunA17_Chr5g0445711</name>
</gene>
<sequence length="357" mass="39776">MIPQCLANLPFLQVLDMEMNKLYGSVPNTFSSMTFSTLNLNSNQLVGPLPKSLSNCRNLEVLNLGNDIIKDTFPHWLQTLSHLKVLVLRANKLHISIIKLKINRNPFPNLIIFDISCNDFSGPIPKFYAENFEAMKNVIPFFYDSVNATTKGIDITYAIIPTIFVSIDFSGNKFEGDIPNVIGELHAIIGLNLSHNKLTGAIPQSFGNLINIESMDLSSNMLTGRIPTELTNLNYLAVLNISQNHLEGAIARGEQFDTFSNDSYVGNYGLCGLPLSKNCNKISPPSTYSDEHEQKFGFCWQPVAIGGMVFGVGLGCFVLLIGKPQWLVSMVGGKPNSRRTRRMRPHERINQNQLLHM</sequence>
<keyword evidence="5 12" id="KW-0812">Transmembrane</keyword>
<accession>A0A396HZM4</accession>
<proteinExistence type="inferred from homology"/>
<evidence type="ECO:0000256" key="11">
    <source>
        <dbReference type="SAM" id="MobiDB-lite"/>
    </source>
</evidence>
<evidence type="ECO:0000256" key="7">
    <source>
        <dbReference type="ARBA" id="ARBA00022989"/>
    </source>
</evidence>
<keyword evidence="10" id="KW-0325">Glycoprotein</keyword>
<keyword evidence="4" id="KW-0433">Leucine-rich repeat</keyword>
<name>A0A396HZM4_MEDTR</name>
<feature type="compositionally biased region" description="Basic residues" evidence="11">
    <location>
        <begin position="336"/>
        <end position="345"/>
    </location>
</feature>
<dbReference type="InterPro" id="IPR032675">
    <property type="entry name" value="LRR_dom_sf"/>
</dbReference>
<evidence type="ECO:0000256" key="2">
    <source>
        <dbReference type="ARBA" id="ARBA00009592"/>
    </source>
</evidence>
<evidence type="ECO:0000256" key="10">
    <source>
        <dbReference type="ARBA" id="ARBA00023180"/>
    </source>
</evidence>
<feature type="transmembrane region" description="Helical" evidence="12">
    <location>
        <begin position="300"/>
        <end position="321"/>
    </location>
</feature>
<dbReference type="FunFam" id="3.80.10.10:FF:000111">
    <property type="entry name" value="LRR receptor-like serine/threonine-protein kinase ERECTA"/>
    <property type="match status" value="1"/>
</dbReference>
<evidence type="ECO:0000256" key="3">
    <source>
        <dbReference type="ARBA" id="ARBA00022475"/>
    </source>
</evidence>
<dbReference type="Pfam" id="PF13855">
    <property type="entry name" value="LRR_8"/>
    <property type="match status" value="1"/>
</dbReference>
<evidence type="ECO:0000256" key="6">
    <source>
        <dbReference type="ARBA" id="ARBA00022737"/>
    </source>
</evidence>
<keyword evidence="7 12" id="KW-1133">Transmembrane helix</keyword>
<dbReference type="GO" id="GO:0005886">
    <property type="term" value="C:plasma membrane"/>
    <property type="evidence" value="ECO:0007669"/>
    <property type="project" value="UniProtKB-SubCell"/>
</dbReference>
<dbReference type="Gramene" id="rna33525">
    <property type="protein sequence ID" value="RHN57933.1"/>
    <property type="gene ID" value="gene33525"/>
</dbReference>
<evidence type="ECO:0000313" key="13">
    <source>
        <dbReference type="EMBL" id="RHN57933.1"/>
    </source>
</evidence>
<comment type="subcellular location">
    <subcellularLocation>
        <location evidence="1">Cell membrane</location>
        <topology evidence="1">Single-pass type I membrane protein</topology>
    </subcellularLocation>
</comment>
<dbReference type="InterPro" id="IPR001611">
    <property type="entry name" value="Leu-rich_rpt"/>
</dbReference>
<organism evidence="13 14">
    <name type="scientific">Medicago truncatula</name>
    <name type="common">Barrel medic</name>
    <name type="synonym">Medicago tribuloides</name>
    <dbReference type="NCBI Taxonomy" id="3880"/>
    <lineage>
        <taxon>Eukaryota</taxon>
        <taxon>Viridiplantae</taxon>
        <taxon>Streptophyta</taxon>
        <taxon>Embryophyta</taxon>
        <taxon>Tracheophyta</taxon>
        <taxon>Spermatophyta</taxon>
        <taxon>Magnoliopsida</taxon>
        <taxon>eudicotyledons</taxon>
        <taxon>Gunneridae</taxon>
        <taxon>Pentapetalae</taxon>
        <taxon>rosids</taxon>
        <taxon>fabids</taxon>
        <taxon>Fabales</taxon>
        <taxon>Fabaceae</taxon>
        <taxon>Papilionoideae</taxon>
        <taxon>50 kb inversion clade</taxon>
        <taxon>NPAAA clade</taxon>
        <taxon>Hologalegina</taxon>
        <taxon>IRL clade</taxon>
        <taxon>Trifolieae</taxon>
        <taxon>Medicago</taxon>
    </lineage>
</organism>
<dbReference type="Pfam" id="PF00560">
    <property type="entry name" value="LRR_1"/>
    <property type="match status" value="1"/>
</dbReference>
<evidence type="ECO:0000256" key="8">
    <source>
        <dbReference type="ARBA" id="ARBA00023136"/>
    </source>
</evidence>
<dbReference type="EMBL" id="PSQE01000005">
    <property type="protein sequence ID" value="RHN57933.1"/>
    <property type="molecule type" value="Genomic_DNA"/>
</dbReference>
<comment type="caution">
    <text evidence="13">The sequence shown here is derived from an EMBL/GenBank/DDBJ whole genome shotgun (WGS) entry which is preliminary data.</text>
</comment>
<evidence type="ECO:0000256" key="1">
    <source>
        <dbReference type="ARBA" id="ARBA00004251"/>
    </source>
</evidence>
<protein>
    <submittedName>
        <fullName evidence="13">Putative leucine-rich repeat domain, L domain-containing protein</fullName>
    </submittedName>
</protein>
<keyword evidence="9" id="KW-0675">Receptor</keyword>
<evidence type="ECO:0000313" key="14">
    <source>
        <dbReference type="Proteomes" id="UP000265566"/>
    </source>
</evidence>
<evidence type="ECO:0000256" key="5">
    <source>
        <dbReference type="ARBA" id="ARBA00022692"/>
    </source>
</evidence>
<evidence type="ECO:0000256" key="12">
    <source>
        <dbReference type="SAM" id="Phobius"/>
    </source>
</evidence>
<evidence type="ECO:0000256" key="9">
    <source>
        <dbReference type="ARBA" id="ARBA00023170"/>
    </source>
</evidence>
<keyword evidence="8 12" id="KW-0472">Membrane</keyword>
<dbReference type="PANTHER" id="PTHR27004:SF428">
    <property type="entry name" value="OS01G0160600 PROTEIN"/>
    <property type="match status" value="1"/>
</dbReference>
<evidence type="ECO:0000256" key="4">
    <source>
        <dbReference type="ARBA" id="ARBA00022614"/>
    </source>
</evidence>
<keyword evidence="3" id="KW-1003">Cell membrane</keyword>
<dbReference type="PANTHER" id="PTHR27004">
    <property type="entry name" value="RECEPTOR-LIKE PROTEIN 12 ISOFORM X1"/>
    <property type="match status" value="1"/>
</dbReference>
<comment type="similarity">
    <text evidence="2">Belongs to the RLP family.</text>
</comment>